<evidence type="ECO:0000256" key="1">
    <source>
        <dbReference type="ARBA" id="ARBA00004141"/>
    </source>
</evidence>
<evidence type="ECO:0000313" key="8">
    <source>
        <dbReference type="EMBL" id="MFC5602189.1"/>
    </source>
</evidence>
<feature type="transmembrane region" description="Helical" evidence="6">
    <location>
        <begin position="204"/>
        <end position="222"/>
    </location>
</feature>
<feature type="transmembrane region" description="Helical" evidence="6">
    <location>
        <begin position="16"/>
        <end position="36"/>
    </location>
</feature>
<feature type="domain" description="Cation efflux protein transmembrane" evidence="7">
    <location>
        <begin position="16"/>
        <end position="226"/>
    </location>
</feature>
<evidence type="ECO:0000256" key="3">
    <source>
        <dbReference type="ARBA" id="ARBA00022692"/>
    </source>
</evidence>
<keyword evidence="3 6" id="KW-0812">Transmembrane</keyword>
<dbReference type="InterPro" id="IPR027469">
    <property type="entry name" value="Cation_efflux_TMD_sf"/>
</dbReference>
<dbReference type="InterPro" id="IPR040177">
    <property type="entry name" value="SLC30A9"/>
</dbReference>
<keyword evidence="2" id="KW-0813">Transport</keyword>
<feature type="transmembrane region" description="Helical" evidence="6">
    <location>
        <begin position="76"/>
        <end position="96"/>
    </location>
</feature>
<evidence type="ECO:0000313" key="9">
    <source>
        <dbReference type="Proteomes" id="UP001596071"/>
    </source>
</evidence>
<proteinExistence type="predicted"/>
<dbReference type="SUPFAM" id="SSF161111">
    <property type="entry name" value="Cation efflux protein transmembrane domain-like"/>
    <property type="match status" value="1"/>
</dbReference>
<dbReference type="InterPro" id="IPR058533">
    <property type="entry name" value="Cation_efflux_TM"/>
</dbReference>
<evidence type="ECO:0000256" key="6">
    <source>
        <dbReference type="SAM" id="Phobius"/>
    </source>
</evidence>
<reference evidence="9" key="1">
    <citation type="journal article" date="2019" name="Int. J. Syst. Evol. Microbiol.">
        <title>The Global Catalogue of Microorganisms (GCM) 10K type strain sequencing project: providing services to taxonomists for standard genome sequencing and annotation.</title>
        <authorList>
            <consortium name="The Broad Institute Genomics Platform"/>
            <consortium name="The Broad Institute Genome Sequencing Center for Infectious Disease"/>
            <person name="Wu L."/>
            <person name="Ma J."/>
        </authorList>
    </citation>
    <scope>NUCLEOTIDE SEQUENCE [LARGE SCALE GENOMIC DNA]</scope>
    <source>
        <strain evidence="9">KACC 11299</strain>
    </source>
</reference>
<dbReference type="PANTHER" id="PTHR13414">
    <property type="entry name" value="HUEL-CATION TRANSPORTER"/>
    <property type="match status" value="1"/>
</dbReference>
<dbReference type="PANTHER" id="PTHR13414:SF9">
    <property type="entry name" value="PROTON-COUPLED ZINC ANTIPORTER SLC30A9, MITOCHONDRIAL"/>
    <property type="match status" value="1"/>
</dbReference>
<comment type="subcellular location">
    <subcellularLocation>
        <location evidence="1">Membrane</location>
        <topology evidence="1">Multi-pass membrane protein</topology>
    </subcellularLocation>
</comment>
<dbReference type="InterPro" id="IPR036837">
    <property type="entry name" value="Cation_efflux_CTD_sf"/>
</dbReference>
<evidence type="ECO:0000256" key="4">
    <source>
        <dbReference type="ARBA" id="ARBA00022989"/>
    </source>
</evidence>
<evidence type="ECO:0000256" key="2">
    <source>
        <dbReference type="ARBA" id="ARBA00022448"/>
    </source>
</evidence>
<keyword evidence="4 6" id="KW-1133">Transmembrane helix</keyword>
<dbReference type="Gene3D" id="1.20.1510.10">
    <property type="entry name" value="Cation efflux protein transmembrane domain"/>
    <property type="match status" value="1"/>
</dbReference>
<dbReference type="SUPFAM" id="SSF160240">
    <property type="entry name" value="Cation efflux protein cytoplasmic domain-like"/>
    <property type="match status" value="1"/>
</dbReference>
<dbReference type="Pfam" id="PF01545">
    <property type="entry name" value="Cation_efflux"/>
    <property type="match status" value="1"/>
</dbReference>
<keyword evidence="9" id="KW-1185">Reference proteome</keyword>
<dbReference type="InterPro" id="IPR002524">
    <property type="entry name" value="Cation_efflux"/>
</dbReference>
<protein>
    <submittedName>
        <fullName evidence="8">Cation diffusion facilitator family transporter</fullName>
    </submittedName>
</protein>
<accession>A0ABW0TT46</accession>
<name>A0ABW0TT46_9BACL</name>
<gene>
    <name evidence="8" type="ORF">ACFPTP_02805</name>
</gene>
<feature type="transmembrane region" description="Helical" evidence="6">
    <location>
        <begin position="177"/>
        <end position="198"/>
    </location>
</feature>
<organism evidence="8 9">
    <name type="scientific">Sporosarcina koreensis</name>
    <dbReference type="NCBI Taxonomy" id="334735"/>
    <lineage>
        <taxon>Bacteria</taxon>
        <taxon>Bacillati</taxon>
        <taxon>Bacillota</taxon>
        <taxon>Bacilli</taxon>
        <taxon>Bacillales</taxon>
        <taxon>Caryophanaceae</taxon>
        <taxon>Sporosarcina</taxon>
    </lineage>
</organism>
<comment type="caution">
    <text evidence="8">The sequence shown here is derived from an EMBL/GenBank/DDBJ whole genome shotgun (WGS) entry which is preliminary data.</text>
</comment>
<evidence type="ECO:0000259" key="7">
    <source>
        <dbReference type="Pfam" id="PF01545"/>
    </source>
</evidence>
<evidence type="ECO:0000256" key="5">
    <source>
        <dbReference type="ARBA" id="ARBA00023136"/>
    </source>
</evidence>
<dbReference type="RefSeq" id="WP_381441985.1">
    <property type="nucleotide sequence ID" value="NZ_JBHSNP010000004.1"/>
</dbReference>
<dbReference type="Proteomes" id="UP001596071">
    <property type="component" value="Unassembled WGS sequence"/>
</dbReference>
<sequence>MKDILRLLKDGNKPSLLAGTVNAAIAILKAVAYMLTGNVAMFAETMHSLGDAANQFFVYIGSALSKKAPTPNFPNGFGRVVNLVCLGAVIIVGIMSYEAVKEGWHHVLNPTETSGLLINLSVLGLATLLEFTVLLKASKEIAHESGQVHKGLKAFYYSLTHLNKAKPATKLVFMEDMVATIGGLLAFIAVLVAHFTGFLQAEGIASMMIGIMMFYVVGRVFLENARGAIGETDEEMLNHIAQIIAKEPDIKDIQRIEVIKEGEYLHVEVVAEVDPTKTVAYIDDVRDKLMSLILKQKGVREALISFDEDDGIKTWQGLNDTTMTEETRRKLPENKKQRAK</sequence>
<dbReference type="EMBL" id="JBHSNP010000004">
    <property type="protein sequence ID" value="MFC5602189.1"/>
    <property type="molecule type" value="Genomic_DNA"/>
</dbReference>
<keyword evidence="5 6" id="KW-0472">Membrane</keyword>
<dbReference type="Gene3D" id="3.30.70.1350">
    <property type="entry name" value="Cation efflux protein, cytoplasmic domain"/>
    <property type="match status" value="1"/>
</dbReference>
<feature type="transmembrane region" description="Helical" evidence="6">
    <location>
        <begin position="116"/>
        <end position="135"/>
    </location>
</feature>
<dbReference type="NCBIfam" id="TIGR01297">
    <property type="entry name" value="CDF"/>
    <property type="match status" value="1"/>
</dbReference>